<comment type="caution">
    <text evidence="1">The sequence shown here is derived from an EMBL/GenBank/DDBJ whole genome shotgun (WGS) entry which is preliminary data.</text>
</comment>
<evidence type="ECO:0000313" key="2">
    <source>
        <dbReference type="Proteomes" id="UP001157502"/>
    </source>
</evidence>
<protein>
    <submittedName>
        <fullName evidence="1">Uncharacterized protein</fullName>
    </submittedName>
</protein>
<dbReference type="EMBL" id="CM055741">
    <property type="protein sequence ID" value="KAJ8001725.1"/>
    <property type="molecule type" value="Genomic_DNA"/>
</dbReference>
<gene>
    <name evidence="1" type="ORF">DPEC_G00172430</name>
</gene>
<proteinExistence type="predicted"/>
<sequence>MWIGVLKEVSMSRWRRCSRPISVVLALIMIKWSQVLSPVAPLMIPMNTIKTWQYGENAGRRTSSPCLLLFLAWYYCRPSPWLPPRTTIRPPDSRHTRPILTRTCPPFYLAGIVAGTALAILCATVPPLSLPASGVL</sequence>
<reference evidence="1" key="1">
    <citation type="submission" date="2021-05" db="EMBL/GenBank/DDBJ databases">
        <authorList>
            <person name="Pan Q."/>
            <person name="Jouanno E."/>
            <person name="Zahm M."/>
            <person name="Klopp C."/>
            <person name="Cabau C."/>
            <person name="Louis A."/>
            <person name="Berthelot C."/>
            <person name="Parey E."/>
            <person name="Roest Crollius H."/>
            <person name="Montfort J."/>
            <person name="Robinson-Rechavi M."/>
            <person name="Bouchez O."/>
            <person name="Lampietro C."/>
            <person name="Lopez Roques C."/>
            <person name="Donnadieu C."/>
            <person name="Postlethwait J."/>
            <person name="Bobe J."/>
            <person name="Dillon D."/>
            <person name="Chandos A."/>
            <person name="von Hippel F."/>
            <person name="Guiguen Y."/>
        </authorList>
    </citation>
    <scope>NUCLEOTIDE SEQUENCE</scope>
    <source>
        <strain evidence="1">YG-Jan2019</strain>
    </source>
</reference>
<evidence type="ECO:0000313" key="1">
    <source>
        <dbReference type="EMBL" id="KAJ8001725.1"/>
    </source>
</evidence>
<name>A0ACC2GDW1_DALPE</name>
<keyword evidence="2" id="KW-1185">Reference proteome</keyword>
<dbReference type="Proteomes" id="UP001157502">
    <property type="component" value="Chromosome 14"/>
</dbReference>
<organism evidence="1 2">
    <name type="scientific">Dallia pectoralis</name>
    <name type="common">Alaska blackfish</name>
    <dbReference type="NCBI Taxonomy" id="75939"/>
    <lineage>
        <taxon>Eukaryota</taxon>
        <taxon>Metazoa</taxon>
        <taxon>Chordata</taxon>
        <taxon>Craniata</taxon>
        <taxon>Vertebrata</taxon>
        <taxon>Euteleostomi</taxon>
        <taxon>Actinopterygii</taxon>
        <taxon>Neopterygii</taxon>
        <taxon>Teleostei</taxon>
        <taxon>Protacanthopterygii</taxon>
        <taxon>Esociformes</taxon>
        <taxon>Umbridae</taxon>
        <taxon>Dallia</taxon>
    </lineage>
</organism>
<accession>A0ACC2GDW1</accession>